<evidence type="ECO:0000313" key="1">
    <source>
        <dbReference type="EMBL" id="CAJ2647899.1"/>
    </source>
</evidence>
<organism evidence="1 2">
    <name type="scientific">Trifolium pratense</name>
    <name type="common">Red clover</name>
    <dbReference type="NCBI Taxonomy" id="57577"/>
    <lineage>
        <taxon>Eukaryota</taxon>
        <taxon>Viridiplantae</taxon>
        <taxon>Streptophyta</taxon>
        <taxon>Embryophyta</taxon>
        <taxon>Tracheophyta</taxon>
        <taxon>Spermatophyta</taxon>
        <taxon>Magnoliopsida</taxon>
        <taxon>eudicotyledons</taxon>
        <taxon>Gunneridae</taxon>
        <taxon>Pentapetalae</taxon>
        <taxon>rosids</taxon>
        <taxon>fabids</taxon>
        <taxon>Fabales</taxon>
        <taxon>Fabaceae</taxon>
        <taxon>Papilionoideae</taxon>
        <taxon>50 kb inversion clade</taxon>
        <taxon>NPAAA clade</taxon>
        <taxon>Hologalegina</taxon>
        <taxon>IRL clade</taxon>
        <taxon>Trifolieae</taxon>
        <taxon>Trifolium</taxon>
    </lineage>
</organism>
<protein>
    <submittedName>
        <fullName evidence="1">Uncharacterized protein</fullName>
    </submittedName>
</protein>
<evidence type="ECO:0000313" key="2">
    <source>
        <dbReference type="Proteomes" id="UP001177021"/>
    </source>
</evidence>
<comment type="caution">
    <text evidence="1">The sequence shown here is derived from an EMBL/GenBank/DDBJ whole genome shotgun (WGS) entry which is preliminary data.</text>
</comment>
<accession>A0ACB0JS30</accession>
<proteinExistence type="predicted"/>
<sequence length="69" mass="7991">MFSVNSCYNLLTQIGTAETTNPWLLEAIQKMWKIDVPSKVGVFGWRLLLEKLPTRDVLASKDGLWFSFW</sequence>
<dbReference type="EMBL" id="CASHSV030000109">
    <property type="protein sequence ID" value="CAJ2647899.1"/>
    <property type="molecule type" value="Genomic_DNA"/>
</dbReference>
<reference evidence="1" key="1">
    <citation type="submission" date="2023-10" db="EMBL/GenBank/DDBJ databases">
        <authorList>
            <person name="Rodriguez Cubillos JULIANA M."/>
            <person name="De Vega J."/>
        </authorList>
    </citation>
    <scope>NUCLEOTIDE SEQUENCE</scope>
</reference>
<dbReference type="Proteomes" id="UP001177021">
    <property type="component" value="Unassembled WGS sequence"/>
</dbReference>
<name>A0ACB0JS30_TRIPR</name>
<keyword evidence="2" id="KW-1185">Reference proteome</keyword>
<gene>
    <name evidence="1" type="ORF">MILVUS5_LOCUS16331</name>
</gene>